<keyword evidence="3" id="KW-1185">Reference proteome</keyword>
<dbReference type="EMBL" id="KQ257471">
    <property type="protein sequence ID" value="KNC96145.1"/>
    <property type="molecule type" value="Genomic_DNA"/>
</dbReference>
<sequence length="610" mass="69126">MSSVAPPQVCKFARGGCDRLFRSYYRLLSVSILTSSARNSTSETKCGFRAENLLGVTYNGAKQNSTWTRRSPKVKHLGDDLNARESQWGAVSSRGEREKGYGSLPDDGVRFEPREIRRRLPSKKEITKPAAESPEPKDGSSHTPPTRPRRRKRLPWEGSDPIEQLDPLTVERPHLLLFSRLTDAFQSDPTRFVDWLAGLNDAAGTIYFKRGEGWPRHVWEIVLPAIEVSALYYIKMMVRYSVVRSLPDGNMVWRCYEPHGLLRMARLLQGRSWIPERQAEISRLCRELGHPELFCRPNTAPRLGDHWFTGFFEARGRLRVDTGAQAVYAEVKWHEPETLKYIQEVLGAGEVLEDSAGDKKDASWWSAPAARKSSETPKQEKLFRTRRTSSKKDRHTPAKPVTSHSAWKLRIEGRMDTALLKKHFDSAPFKGSQAIDFVKWNRTMLFLDRGYQRPTATKRGSAKLERLETSLNNRLPDVATTTGVTPHPVVLASWDGPGGESTRDREALDANGWIEQVDEESLRRTTGRTKPNVGEPGYVEPDPNEVEAPKMTKREKTTQKKAIKREGKKRRADVVLAAKESMLTGEWVDETELEGWAKVATDVPTQSNSQ</sequence>
<dbReference type="InParanoid" id="A0A0L0H3U6"/>
<dbReference type="VEuPathDB" id="FungiDB:SPPG_08533"/>
<feature type="region of interest" description="Disordered" evidence="1">
    <location>
        <begin position="65"/>
        <end position="163"/>
    </location>
</feature>
<proteinExistence type="predicted"/>
<dbReference type="OrthoDB" id="2159490at2759"/>
<organism evidence="2 3">
    <name type="scientific">Spizellomyces punctatus (strain DAOM BR117)</name>
    <dbReference type="NCBI Taxonomy" id="645134"/>
    <lineage>
        <taxon>Eukaryota</taxon>
        <taxon>Fungi</taxon>
        <taxon>Fungi incertae sedis</taxon>
        <taxon>Chytridiomycota</taxon>
        <taxon>Chytridiomycota incertae sedis</taxon>
        <taxon>Chytridiomycetes</taxon>
        <taxon>Spizellomycetales</taxon>
        <taxon>Spizellomycetaceae</taxon>
        <taxon>Spizellomyces</taxon>
    </lineage>
</organism>
<feature type="compositionally biased region" description="Basic and acidic residues" evidence="1">
    <location>
        <begin position="547"/>
        <end position="558"/>
    </location>
</feature>
<dbReference type="AlphaFoldDB" id="A0A0L0H3U6"/>
<dbReference type="RefSeq" id="XP_016604185.1">
    <property type="nucleotide sequence ID" value="XM_016756683.1"/>
</dbReference>
<evidence type="ECO:0000313" key="3">
    <source>
        <dbReference type="Proteomes" id="UP000053201"/>
    </source>
</evidence>
<dbReference type="Gene3D" id="3.10.28.10">
    <property type="entry name" value="Homing endonucleases"/>
    <property type="match status" value="1"/>
</dbReference>
<feature type="compositionally biased region" description="Basic residues" evidence="1">
    <location>
        <begin position="559"/>
        <end position="571"/>
    </location>
</feature>
<dbReference type="Proteomes" id="UP000053201">
    <property type="component" value="Unassembled WGS sequence"/>
</dbReference>
<feature type="region of interest" description="Disordered" evidence="1">
    <location>
        <begin position="521"/>
        <end position="571"/>
    </location>
</feature>
<dbReference type="SUPFAM" id="SSF55608">
    <property type="entry name" value="Homing endonucleases"/>
    <property type="match status" value="1"/>
</dbReference>
<dbReference type="GeneID" id="27691690"/>
<accession>A0A0L0H3U6</accession>
<feature type="compositionally biased region" description="Basic residues" evidence="1">
    <location>
        <begin position="384"/>
        <end position="394"/>
    </location>
</feature>
<feature type="compositionally biased region" description="Basic and acidic residues" evidence="1">
    <location>
        <begin position="372"/>
        <end position="383"/>
    </location>
</feature>
<gene>
    <name evidence="2" type="ORF">SPPG_08533</name>
</gene>
<evidence type="ECO:0000256" key="1">
    <source>
        <dbReference type="SAM" id="MobiDB-lite"/>
    </source>
</evidence>
<feature type="region of interest" description="Disordered" evidence="1">
    <location>
        <begin position="363"/>
        <end position="403"/>
    </location>
</feature>
<protein>
    <submittedName>
        <fullName evidence="2">Uncharacterized protein</fullName>
    </submittedName>
</protein>
<reference evidence="2 3" key="1">
    <citation type="submission" date="2009-08" db="EMBL/GenBank/DDBJ databases">
        <title>The Genome Sequence of Spizellomyces punctatus strain DAOM BR117.</title>
        <authorList>
            <consortium name="The Broad Institute Genome Sequencing Platform"/>
            <person name="Russ C."/>
            <person name="Cuomo C."/>
            <person name="Shea T."/>
            <person name="Young S.K."/>
            <person name="Zeng Q."/>
            <person name="Koehrsen M."/>
            <person name="Haas B."/>
            <person name="Borodovsky M."/>
            <person name="Guigo R."/>
            <person name="Alvarado L."/>
            <person name="Berlin A."/>
            <person name="Bochicchio J."/>
            <person name="Borenstein D."/>
            <person name="Chapman S."/>
            <person name="Chen Z."/>
            <person name="Engels R."/>
            <person name="Freedman E."/>
            <person name="Gellesch M."/>
            <person name="Goldberg J."/>
            <person name="Griggs A."/>
            <person name="Gujja S."/>
            <person name="Heiman D."/>
            <person name="Hepburn T."/>
            <person name="Howarth C."/>
            <person name="Jen D."/>
            <person name="Larson L."/>
            <person name="Lewis B."/>
            <person name="Mehta T."/>
            <person name="Park D."/>
            <person name="Pearson M."/>
            <person name="Roberts A."/>
            <person name="Saif S."/>
            <person name="Shenoy N."/>
            <person name="Sisk P."/>
            <person name="Stolte C."/>
            <person name="Sykes S."/>
            <person name="Thomson T."/>
            <person name="Walk T."/>
            <person name="White J."/>
            <person name="Yandava C."/>
            <person name="Burger G."/>
            <person name="Gray M.W."/>
            <person name="Holland P.W.H."/>
            <person name="King N."/>
            <person name="Lang F.B.F."/>
            <person name="Roger A.J."/>
            <person name="Ruiz-Trillo I."/>
            <person name="Lander E."/>
            <person name="Nusbaum C."/>
        </authorList>
    </citation>
    <scope>NUCLEOTIDE SEQUENCE [LARGE SCALE GENOMIC DNA]</scope>
    <source>
        <strain evidence="2 3">DAOM BR117</strain>
    </source>
</reference>
<evidence type="ECO:0000313" key="2">
    <source>
        <dbReference type="EMBL" id="KNC96145.1"/>
    </source>
</evidence>
<dbReference type="InterPro" id="IPR027434">
    <property type="entry name" value="Homing_endonucl"/>
</dbReference>
<name>A0A0L0H3U6_SPIPD</name>